<dbReference type="PANTHER" id="PTHR44068:SF11">
    <property type="entry name" value="GERANYL DIPHOSPHATE 2-C-METHYLTRANSFERASE"/>
    <property type="match status" value="1"/>
</dbReference>
<dbReference type="PROSITE" id="PS51581">
    <property type="entry name" value="SAM_GTMT"/>
    <property type="match status" value="1"/>
</dbReference>
<evidence type="ECO:0000256" key="3">
    <source>
        <dbReference type="ARBA" id="ARBA00022691"/>
    </source>
</evidence>
<comment type="similarity">
    <text evidence="4">Belongs to the class I-like SAM-binding methyltransferase superfamily. gTMT family.</text>
</comment>
<keyword evidence="2 4" id="KW-0808">Transferase</keyword>
<comment type="caution">
    <text evidence="7">The sequence shown here is derived from an EMBL/GenBank/DDBJ whole genome shotgun (WGS) entry which is preliminary data.</text>
</comment>
<organism evidence="7 8">
    <name type="scientific">Seminavis robusta</name>
    <dbReference type="NCBI Taxonomy" id="568900"/>
    <lineage>
        <taxon>Eukaryota</taxon>
        <taxon>Sar</taxon>
        <taxon>Stramenopiles</taxon>
        <taxon>Ochrophyta</taxon>
        <taxon>Bacillariophyta</taxon>
        <taxon>Bacillariophyceae</taxon>
        <taxon>Bacillariophycidae</taxon>
        <taxon>Naviculales</taxon>
        <taxon>Naviculaceae</taxon>
        <taxon>Seminavis</taxon>
    </lineage>
</organism>
<evidence type="ECO:0000256" key="4">
    <source>
        <dbReference type="PROSITE-ProRule" id="PRU00914"/>
    </source>
</evidence>
<dbReference type="OrthoDB" id="8300214at2759"/>
<proteinExistence type="inferred from homology"/>
<dbReference type="AlphaFoldDB" id="A0A9N8ECG5"/>
<dbReference type="CDD" id="cd02440">
    <property type="entry name" value="AdoMet_MTases"/>
    <property type="match status" value="1"/>
</dbReference>
<keyword evidence="8" id="KW-1185">Reference proteome</keyword>
<dbReference type="Proteomes" id="UP001153069">
    <property type="component" value="Unassembled WGS sequence"/>
</dbReference>
<evidence type="ECO:0000313" key="7">
    <source>
        <dbReference type="EMBL" id="CAB9515990.1"/>
    </source>
</evidence>
<dbReference type="Pfam" id="PF08241">
    <property type="entry name" value="Methyltransf_11"/>
    <property type="match status" value="1"/>
</dbReference>
<dbReference type="GO" id="GO:0032259">
    <property type="term" value="P:methylation"/>
    <property type="evidence" value="ECO:0007669"/>
    <property type="project" value="UniProtKB-UniRule"/>
</dbReference>
<feature type="domain" description="Methyltransferase type 11" evidence="6">
    <location>
        <begin position="105"/>
        <end position="202"/>
    </location>
</feature>
<evidence type="ECO:0000256" key="5">
    <source>
        <dbReference type="SAM" id="SignalP"/>
    </source>
</evidence>
<sequence length="322" mass="36322">MVKVNGIAVSLLAFLQGIEAINAFASTLQRVKDSITNKEYTRDELKIGIAGFYDRSSKLWEDVWGEHMHHGYYIPENRTDHVQAQVDLIDEVLKWGDVKSAKSAVDVGCGIGGSSRHIARKYNCKTQGITLSPYQANRGNELAKEQGLEDQSSFQVADALDMPFDDNSFDLVWSLESGEHMPDKKKFVEELFRVAAPGGRILVVTWVTRDLQEGETGLTKKEEKLLRKINRAYYLPRWVSTQDYVTVFKEQGATDIRTEDWSYIIAPFWKAVIKSSLNLKSVIGLFKSGFSTIRGAYAMLLMLKGYKMGLIKFGLITCTKPE</sequence>
<dbReference type="PANTHER" id="PTHR44068">
    <property type="entry name" value="ZGC:194242"/>
    <property type="match status" value="1"/>
</dbReference>
<accession>A0A9N8ECG5</accession>
<feature type="region of interest" description="SAM motif I" evidence="4">
    <location>
        <begin position="104"/>
        <end position="113"/>
    </location>
</feature>
<evidence type="ECO:0000256" key="1">
    <source>
        <dbReference type="ARBA" id="ARBA00022603"/>
    </source>
</evidence>
<dbReference type="InterPro" id="IPR029063">
    <property type="entry name" value="SAM-dependent_MTases_sf"/>
</dbReference>
<feature type="region of interest" description="SAM motif III" evidence="4">
    <location>
        <begin position="194"/>
        <end position="203"/>
    </location>
</feature>
<keyword evidence="3 4" id="KW-0949">S-adenosyl-L-methionine</keyword>
<dbReference type="InterPro" id="IPR050447">
    <property type="entry name" value="Erg6_SMT_methyltransf"/>
</dbReference>
<dbReference type="GO" id="GO:0008757">
    <property type="term" value="F:S-adenosylmethionine-dependent methyltransferase activity"/>
    <property type="evidence" value="ECO:0007669"/>
    <property type="project" value="InterPro"/>
</dbReference>
<dbReference type="EMBL" id="CAICTM010000752">
    <property type="protein sequence ID" value="CAB9515990.1"/>
    <property type="molecule type" value="Genomic_DNA"/>
</dbReference>
<evidence type="ECO:0000256" key="2">
    <source>
        <dbReference type="ARBA" id="ARBA00022679"/>
    </source>
</evidence>
<gene>
    <name evidence="7" type="ORF">SEMRO_753_G197310.1</name>
</gene>
<keyword evidence="5" id="KW-0732">Signal</keyword>
<evidence type="ECO:0000313" key="8">
    <source>
        <dbReference type="Proteomes" id="UP001153069"/>
    </source>
</evidence>
<reference evidence="7" key="1">
    <citation type="submission" date="2020-06" db="EMBL/GenBank/DDBJ databases">
        <authorList>
            <consortium name="Plant Systems Biology data submission"/>
        </authorList>
    </citation>
    <scope>NUCLEOTIDE SEQUENCE</scope>
    <source>
        <strain evidence="7">D6</strain>
    </source>
</reference>
<evidence type="ECO:0000259" key="6">
    <source>
        <dbReference type="Pfam" id="PF08241"/>
    </source>
</evidence>
<feature type="chain" id="PRO_5040398735" evidence="5">
    <location>
        <begin position="21"/>
        <end position="322"/>
    </location>
</feature>
<feature type="signal peptide" evidence="5">
    <location>
        <begin position="1"/>
        <end position="20"/>
    </location>
</feature>
<dbReference type="InterPro" id="IPR013216">
    <property type="entry name" value="Methyltransf_11"/>
</dbReference>
<keyword evidence="1 4" id="KW-0489">Methyltransferase</keyword>
<dbReference type="SUPFAM" id="SSF53335">
    <property type="entry name" value="S-adenosyl-L-methionine-dependent methyltransferases"/>
    <property type="match status" value="1"/>
</dbReference>
<feature type="region of interest" description="SAM motif II" evidence="4">
    <location>
        <begin position="167"/>
        <end position="175"/>
    </location>
</feature>
<name>A0A9N8ECG5_9STRA</name>
<dbReference type="InterPro" id="IPR025774">
    <property type="entry name" value="PiNMT-like"/>
</dbReference>
<protein>
    <submittedName>
        <fullName evidence="7">Hydroxy-16-methoxy-2,3-dihydrotabersonine N-methyltransferase</fullName>
    </submittedName>
</protein>
<dbReference type="Gene3D" id="3.40.50.150">
    <property type="entry name" value="Vaccinia Virus protein VP39"/>
    <property type="match status" value="1"/>
</dbReference>